<dbReference type="SUPFAM" id="SSF47413">
    <property type="entry name" value="lambda repressor-like DNA-binding domains"/>
    <property type="match status" value="1"/>
</dbReference>
<dbReference type="SUPFAM" id="SSF141571">
    <property type="entry name" value="Pentapeptide repeat-like"/>
    <property type="match status" value="1"/>
</dbReference>
<dbReference type="Proteomes" id="UP000008206">
    <property type="component" value="Plasmid Cy782204"/>
</dbReference>
<keyword evidence="3" id="KW-1185">Reference proteome</keyword>
<dbReference type="OrthoDB" id="425305at2"/>
<dbReference type="Pfam" id="PF01381">
    <property type="entry name" value="HTH_3"/>
    <property type="match status" value="1"/>
</dbReference>
<dbReference type="eggNOG" id="COG1396">
    <property type="taxonomic scope" value="Bacteria"/>
</dbReference>
<dbReference type="SMART" id="SM00530">
    <property type="entry name" value="HTH_XRE"/>
    <property type="match status" value="1"/>
</dbReference>
<evidence type="ECO:0000313" key="3">
    <source>
        <dbReference type="Proteomes" id="UP000008206"/>
    </source>
</evidence>
<proteinExistence type="predicted"/>
<dbReference type="Gene3D" id="2.160.20.80">
    <property type="entry name" value="E3 ubiquitin-protein ligase SopA"/>
    <property type="match status" value="1"/>
</dbReference>
<dbReference type="eggNOG" id="COG1357">
    <property type="taxonomic scope" value="Bacteria"/>
</dbReference>
<dbReference type="PANTHER" id="PTHR14136">
    <property type="entry name" value="BTB_POZ DOMAIN-CONTAINING PROTEIN KCTD9"/>
    <property type="match status" value="1"/>
</dbReference>
<feature type="domain" description="HTH cro/C1-type" evidence="1">
    <location>
        <begin position="15"/>
        <end position="71"/>
    </location>
</feature>
<dbReference type="InterPro" id="IPR051082">
    <property type="entry name" value="Pentapeptide-BTB/POZ_domain"/>
</dbReference>
<dbReference type="EMBL" id="CP002202">
    <property type="protein sequence ID" value="ADN18644.1"/>
    <property type="molecule type" value="Genomic_DNA"/>
</dbReference>
<dbReference type="GO" id="GO:0003677">
    <property type="term" value="F:DNA binding"/>
    <property type="evidence" value="ECO:0007669"/>
    <property type="project" value="InterPro"/>
</dbReference>
<gene>
    <name evidence="2" type="ordered locus">Cyan7822_6699</name>
</gene>
<name>E0UNW4_GLOV7</name>
<protein>
    <submittedName>
        <fullName evidence="2">Transcriptional regulator, XRE family</fullName>
    </submittedName>
</protein>
<dbReference type="InterPro" id="IPR001387">
    <property type="entry name" value="Cro/C1-type_HTH"/>
</dbReference>
<dbReference type="InterPro" id="IPR010982">
    <property type="entry name" value="Lambda_DNA-bd_dom_sf"/>
</dbReference>
<accession>E0UNW4</accession>
<evidence type="ECO:0000313" key="2">
    <source>
        <dbReference type="EMBL" id="ADN18644.1"/>
    </source>
</evidence>
<dbReference type="PROSITE" id="PS50943">
    <property type="entry name" value="HTH_CROC1"/>
    <property type="match status" value="1"/>
</dbReference>
<geneLocation type="plasmid" evidence="2 3">
    <name>Cy782204</name>
</geneLocation>
<dbReference type="Gene3D" id="1.10.260.40">
    <property type="entry name" value="lambda repressor-like DNA-binding domains"/>
    <property type="match status" value="1"/>
</dbReference>
<reference evidence="3" key="1">
    <citation type="journal article" date="2011" name="MBio">
        <title>Novel metabolic attributes of the genus Cyanothece, comprising a group of unicellular nitrogen-fixing Cyanobacteria.</title>
        <authorList>
            <person name="Bandyopadhyay A."/>
            <person name="Elvitigala T."/>
            <person name="Welsh E."/>
            <person name="Stockel J."/>
            <person name="Liberton M."/>
            <person name="Min H."/>
            <person name="Sherman L.A."/>
            <person name="Pakrasi H.B."/>
        </authorList>
    </citation>
    <scope>NUCLEOTIDE SEQUENCE [LARGE SCALE GENOMIC DNA]</scope>
    <source>
        <strain evidence="3">PCC 7822</strain>
        <plasmid evidence="3">Cy782204</plasmid>
    </source>
</reference>
<dbReference type="RefSeq" id="WP_013325766.1">
    <property type="nucleotide sequence ID" value="NC_014503.1"/>
</dbReference>
<dbReference type="AlphaFoldDB" id="E0UNW4"/>
<sequence length="553" mass="62302">MDFKKREKEVFPQLVKDIRKNHNLSQQELALLFSPRVSAQAIGQWERGEALPARRNWPTLAKLAGMDLGQFYEYVGVGPTVESDVLSDVIHKISILAPEQLEIVSRVTAELWTSFGSKNELVNKQHLALLKKGKKAWNKWREKNPDILPQLAGIDLNSEECEDLQGFNLDGANLADISGCVISFEGASLVGANLKGAKLTETDLSYANLTEANLENVELSDINLDYSNLREANLQNASISNSGLREVNLEQSNLKGAKMTDVNLSRAILRKANLSEAKLLYCDLREVNFNEACLDNSILKNCTIYGISVWGTQTNAIEVENLYISSEGRSGLPVNDLLLAPTFYLCRQSREKSSKLKEKLILEEEAIKLANILLNKYGEYCPTKDYRLYINYEEATNPLKGIKYQVLQTGKTTSVEIFPDFQDLESIRTGKSRSGKILVLADGQTQSLIISTDIENLKKLVEYESKNQEARLSIVLPIIKLMIRSKKSFEYADERYKIELHKGEVIILTNSEHPVELMRAKTCKPNWEIVNSSLSESLVNHFQMIESKLPRPN</sequence>
<organism evidence="2 3">
    <name type="scientific">Gloeothece verrucosa (strain PCC 7822)</name>
    <name type="common">Cyanothece sp. (strain PCC 7822)</name>
    <dbReference type="NCBI Taxonomy" id="497965"/>
    <lineage>
        <taxon>Bacteria</taxon>
        <taxon>Bacillati</taxon>
        <taxon>Cyanobacteriota</taxon>
        <taxon>Cyanophyceae</taxon>
        <taxon>Oscillatoriophycideae</taxon>
        <taxon>Chroococcales</taxon>
        <taxon>Aphanothecaceae</taxon>
        <taxon>Gloeothece</taxon>
        <taxon>Gloeothece verrucosa</taxon>
    </lineage>
</organism>
<dbReference type="HOGENOM" id="CLU_492370_0_0_3"/>
<dbReference type="CDD" id="cd00093">
    <property type="entry name" value="HTH_XRE"/>
    <property type="match status" value="1"/>
</dbReference>
<dbReference type="PANTHER" id="PTHR14136:SF17">
    <property type="entry name" value="BTB_POZ DOMAIN-CONTAINING PROTEIN KCTD9"/>
    <property type="match status" value="1"/>
</dbReference>
<evidence type="ECO:0000259" key="1">
    <source>
        <dbReference type="PROSITE" id="PS50943"/>
    </source>
</evidence>
<dbReference type="Pfam" id="PF00805">
    <property type="entry name" value="Pentapeptide"/>
    <property type="match status" value="2"/>
</dbReference>
<keyword evidence="2" id="KW-0614">Plasmid</keyword>
<dbReference type="KEGG" id="cyj:Cyan7822_6699"/>
<dbReference type="InterPro" id="IPR001646">
    <property type="entry name" value="5peptide_repeat"/>
</dbReference>